<dbReference type="PANTHER" id="PTHR43329">
    <property type="entry name" value="EPOXIDE HYDROLASE"/>
    <property type="match status" value="1"/>
</dbReference>
<gene>
    <name evidence="3" type="ORF">IR213_15125</name>
</gene>
<dbReference type="RefSeq" id="WP_194313139.1">
    <property type="nucleotide sequence ID" value="NZ_JADHEC010000050.1"/>
</dbReference>
<evidence type="ECO:0000256" key="1">
    <source>
        <dbReference type="ARBA" id="ARBA00022801"/>
    </source>
</evidence>
<dbReference type="PRINTS" id="PR00412">
    <property type="entry name" value="EPOXHYDRLASE"/>
</dbReference>
<dbReference type="SUPFAM" id="SSF53474">
    <property type="entry name" value="alpha/beta-Hydrolases"/>
    <property type="match status" value="1"/>
</dbReference>
<dbReference type="InterPro" id="IPR000639">
    <property type="entry name" value="Epox_hydrolase-like"/>
</dbReference>
<keyword evidence="4" id="KW-1185">Reference proteome</keyword>
<proteinExistence type="predicted"/>
<evidence type="ECO:0000259" key="2">
    <source>
        <dbReference type="Pfam" id="PF00561"/>
    </source>
</evidence>
<feature type="domain" description="AB hydrolase-1" evidence="2">
    <location>
        <begin position="26"/>
        <end position="264"/>
    </location>
</feature>
<comment type="caution">
    <text evidence="3">The sequence shown here is derived from an EMBL/GenBank/DDBJ whole genome shotgun (WGS) entry which is preliminary data.</text>
</comment>
<name>A0A930XX62_9FLAO</name>
<sequence>MIVQKQLTLDHLTFDLRCAGDSSNELVILLHGFPETNHMWIPLMEDLVKKDFYCVAPNLRGYSPSAQPKGKKNYTLEKLAADVVNISKAFGKEKIHLIGHDWGACIGWYIAYQHPELVLSWSALSIPHLQGFGEALAKDATQKKMSAYMQRFQIPWLPEYKIKKDNFALLKLLWKNCTKDEIADYLSVLKKKGTVTAALNYYRENYKLLKSGDTTTILGNVDVPTLLIWGEDDFAIGSYSVEKCKDYLTGAYTFVKVKGGHWLVQTNYNEVASAIGNHLDKYRSSLK</sequence>
<dbReference type="AlphaFoldDB" id="A0A930XX62"/>
<dbReference type="InterPro" id="IPR000073">
    <property type="entry name" value="AB_hydrolase_1"/>
</dbReference>
<evidence type="ECO:0000313" key="4">
    <source>
        <dbReference type="Proteomes" id="UP000646211"/>
    </source>
</evidence>
<reference evidence="3" key="1">
    <citation type="submission" date="2020-11" db="EMBL/GenBank/DDBJ databases">
        <title>Genome of Flavobacterium soyangense.</title>
        <authorList>
            <person name="Liu Q."/>
            <person name="Xin Y.-H."/>
        </authorList>
    </citation>
    <scope>NUCLEOTIDE SEQUENCE</scope>
    <source>
        <strain evidence="3">CGMCC 1.13493</strain>
    </source>
</reference>
<evidence type="ECO:0000313" key="3">
    <source>
        <dbReference type="EMBL" id="MBF2709907.1"/>
    </source>
</evidence>
<dbReference type="Gene3D" id="3.40.50.1820">
    <property type="entry name" value="alpha/beta hydrolase"/>
    <property type="match status" value="1"/>
</dbReference>
<dbReference type="GO" id="GO:0016787">
    <property type="term" value="F:hydrolase activity"/>
    <property type="evidence" value="ECO:0007669"/>
    <property type="project" value="UniProtKB-KW"/>
</dbReference>
<dbReference type="Proteomes" id="UP000646211">
    <property type="component" value="Unassembled WGS sequence"/>
</dbReference>
<protein>
    <submittedName>
        <fullName evidence="3">Alpha/beta hydrolase</fullName>
    </submittedName>
</protein>
<accession>A0A930XX62</accession>
<keyword evidence="1 3" id="KW-0378">Hydrolase</keyword>
<dbReference type="EMBL" id="JADHEC010000050">
    <property type="protein sequence ID" value="MBF2709907.1"/>
    <property type="molecule type" value="Genomic_DNA"/>
</dbReference>
<dbReference type="Pfam" id="PF00561">
    <property type="entry name" value="Abhydrolase_1"/>
    <property type="match status" value="1"/>
</dbReference>
<organism evidence="3 4">
    <name type="scientific">Flavobacterium soyangense</name>
    <dbReference type="NCBI Taxonomy" id="2023265"/>
    <lineage>
        <taxon>Bacteria</taxon>
        <taxon>Pseudomonadati</taxon>
        <taxon>Bacteroidota</taxon>
        <taxon>Flavobacteriia</taxon>
        <taxon>Flavobacteriales</taxon>
        <taxon>Flavobacteriaceae</taxon>
        <taxon>Flavobacterium</taxon>
    </lineage>
</organism>
<dbReference type="InterPro" id="IPR029058">
    <property type="entry name" value="AB_hydrolase_fold"/>
</dbReference>